<dbReference type="GO" id="GO:0016020">
    <property type="term" value="C:membrane"/>
    <property type="evidence" value="ECO:0007669"/>
    <property type="project" value="UniProtKB-SubCell"/>
</dbReference>
<dbReference type="EMBL" id="JAPFRF010000001">
    <property type="protein sequence ID" value="KAJ7344838.1"/>
    <property type="molecule type" value="Genomic_DNA"/>
</dbReference>
<dbReference type="SUPFAM" id="SSF53756">
    <property type="entry name" value="UDP-Glycosyltransferase/glycogen phosphorylase"/>
    <property type="match status" value="1"/>
</dbReference>
<evidence type="ECO:0000256" key="2">
    <source>
        <dbReference type="ARBA" id="ARBA00009995"/>
    </source>
</evidence>
<reference evidence="7" key="1">
    <citation type="journal article" date="2023" name="DNA Res.">
        <title>Chromosome-level genome assembly of Phrynocephalus forsythii using third-generation DNA sequencing and Hi-C analysis.</title>
        <authorList>
            <person name="Qi Y."/>
            <person name="Zhao W."/>
            <person name="Zhao Y."/>
            <person name="Niu C."/>
            <person name="Cao S."/>
            <person name="Zhang Y."/>
        </authorList>
    </citation>
    <scope>NUCLEOTIDE SEQUENCE</scope>
    <source>
        <tissue evidence="7">Muscle</tissue>
    </source>
</reference>
<evidence type="ECO:0000313" key="7">
    <source>
        <dbReference type="EMBL" id="KAJ7344838.1"/>
    </source>
</evidence>
<evidence type="ECO:0000256" key="4">
    <source>
        <dbReference type="ARBA" id="ARBA00022679"/>
    </source>
</evidence>
<gene>
    <name evidence="7" type="ORF">JRQ81_000788</name>
</gene>
<sequence>MRSVVQKLSERGHEIVVVIPEVNLLMKESKHYTRKVFAVPYTADNLALRFRQLGNQAFDEVSFPAMAIGAYRSMMHLLEMFLINCQSLLKNREILESLKESQFDALFTDPALPCGVILAEYLAVPSVYFFRGGSFNLECAMNSCPSPVSYVPRWYSVLTDRMTFTQRLLNFFISFLEKLIIKGMHTGYQELASDLLQKEVDIPRLYRNGSVWLLRYDFVFEYPRPVMPNMVFIGGINCEERKILSQNKEPVGAAAAAFPG</sequence>
<keyword evidence="8" id="KW-1185">Reference proteome</keyword>
<comment type="caution">
    <text evidence="7">The sequence shown here is derived from an EMBL/GenBank/DDBJ whole genome shotgun (WGS) entry which is preliminary data.</text>
</comment>
<evidence type="ECO:0000256" key="1">
    <source>
        <dbReference type="ARBA" id="ARBA00004167"/>
    </source>
</evidence>
<accession>A0A9Q1B7C5</accession>
<keyword evidence="5" id="KW-0812">Transmembrane</keyword>
<protein>
    <submittedName>
        <fullName evidence="7">Uncharacterized protein</fullName>
    </submittedName>
</protein>
<dbReference type="Gene3D" id="3.40.50.2000">
    <property type="entry name" value="Glycogen Phosphorylase B"/>
    <property type="match status" value="1"/>
</dbReference>
<dbReference type="GO" id="GO:0008194">
    <property type="term" value="F:UDP-glycosyltransferase activity"/>
    <property type="evidence" value="ECO:0007669"/>
    <property type="project" value="InterPro"/>
</dbReference>
<keyword evidence="4" id="KW-0808">Transferase</keyword>
<comment type="similarity">
    <text evidence="2">Belongs to the UDP-glycosyltransferase family.</text>
</comment>
<dbReference type="InterPro" id="IPR050271">
    <property type="entry name" value="UDP-glycosyltransferase"/>
</dbReference>
<dbReference type="OrthoDB" id="5835829at2759"/>
<keyword evidence="6" id="KW-1133">Transmembrane helix</keyword>
<dbReference type="InterPro" id="IPR002213">
    <property type="entry name" value="UDP_glucos_trans"/>
</dbReference>
<evidence type="ECO:0000313" key="8">
    <source>
        <dbReference type="Proteomes" id="UP001142489"/>
    </source>
</evidence>
<dbReference type="AlphaFoldDB" id="A0A9Q1B7C5"/>
<evidence type="ECO:0000256" key="5">
    <source>
        <dbReference type="ARBA" id="ARBA00022692"/>
    </source>
</evidence>
<keyword evidence="3" id="KW-0328">Glycosyltransferase</keyword>
<dbReference type="Proteomes" id="UP001142489">
    <property type="component" value="Unassembled WGS sequence"/>
</dbReference>
<name>A0A9Q1B7C5_9SAUR</name>
<evidence type="ECO:0000256" key="6">
    <source>
        <dbReference type="ARBA" id="ARBA00022989"/>
    </source>
</evidence>
<keyword evidence="6" id="KW-0472">Membrane</keyword>
<proteinExistence type="inferred from homology"/>
<dbReference type="PANTHER" id="PTHR48043:SF161">
    <property type="entry name" value="UDP GLUCURONOSYLTRANSFERASE FAMILY 1 MEMBER A1"/>
    <property type="match status" value="1"/>
</dbReference>
<comment type="subcellular location">
    <subcellularLocation>
        <location evidence="1">Membrane</location>
        <topology evidence="1">Single-pass membrane protein</topology>
    </subcellularLocation>
</comment>
<dbReference type="Pfam" id="PF00201">
    <property type="entry name" value="UDPGT"/>
    <property type="match status" value="1"/>
</dbReference>
<organism evidence="7 8">
    <name type="scientific">Phrynocephalus forsythii</name>
    <dbReference type="NCBI Taxonomy" id="171643"/>
    <lineage>
        <taxon>Eukaryota</taxon>
        <taxon>Metazoa</taxon>
        <taxon>Chordata</taxon>
        <taxon>Craniata</taxon>
        <taxon>Vertebrata</taxon>
        <taxon>Euteleostomi</taxon>
        <taxon>Lepidosauria</taxon>
        <taxon>Squamata</taxon>
        <taxon>Bifurcata</taxon>
        <taxon>Unidentata</taxon>
        <taxon>Episquamata</taxon>
        <taxon>Toxicofera</taxon>
        <taxon>Iguania</taxon>
        <taxon>Acrodonta</taxon>
        <taxon>Agamidae</taxon>
        <taxon>Agaminae</taxon>
        <taxon>Phrynocephalus</taxon>
    </lineage>
</organism>
<dbReference type="PANTHER" id="PTHR48043">
    <property type="entry name" value="EG:EG0003.4 PROTEIN-RELATED"/>
    <property type="match status" value="1"/>
</dbReference>
<evidence type="ECO:0000256" key="3">
    <source>
        <dbReference type="ARBA" id="ARBA00022676"/>
    </source>
</evidence>